<name>A0A4U2YQJ4_9BACI</name>
<comment type="caution">
    <text evidence="1">The sequence shown here is derived from an EMBL/GenBank/DDBJ whole genome shotgun (WGS) entry which is preliminary data.</text>
</comment>
<dbReference type="EMBL" id="SZPU01000071">
    <property type="protein sequence ID" value="TKI63184.1"/>
    <property type="molecule type" value="Genomic_DNA"/>
</dbReference>
<keyword evidence="2" id="KW-1185">Reference proteome</keyword>
<sequence length="136" mass="15840">MKIFQQNIFGGEDEIITTIPVIVLKHRNKEGRYLANGIDCTDWSDPDGDVTMEDIENAFIIVRDDRSKPDLTDVQKLRAESAAYKKYMIERYGEDAIINFDVERWLVDYDPINIDMPVEKFNLACEENGWEPVKTY</sequence>
<reference evidence="1 2" key="1">
    <citation type="submission" date="2019-04" db="EMBL/GenBank/DDBJ databases">
        <title>Lysinibacillus genome sequencing.</title>
        <authorList>
            <person name="Dunlap C."/>
        </authorList>
    </citation>
    <scope>NUCLEOTIDE SEQUENCE [LARGE SCALE GENOMIC DNA]</scope>
    <source>
        <strain evidence="1 2">CCTCC AB 2010389</strain>
    </source>
</reference>
<protein>
    <submittedName>
        <fullName evidence="1">Uncharacterized protein</fullName>
    </submittedName>
</protein>
<evidence type="ECO:0000313" key="1">
    <source>
        <dbReference type="EMBL" id="TKI63184.1"/>
    </source>
</evidence>
<dbReference type="Proteomes" id="UP000308744">
    <property type="component" value="Unassembled WGS sequence"/>
</dbReference>
<dbReference type="RefSeq" id="WP_107896782.1">
    <property type="nucleotide sequence ID" value="NZ_PYWM01000024.1"/>
</dbReference>
<proteinExistence type="predicted"/>
<organism evidence="1 2">
    <name type="scientific">Lysinibacillus mangiferihumi</name>
    <dbReference type="NCBI Taxonomy" id="1130819"/>
    <lineage>
        <taxon>Bacteria</taxon>
        <taxon>Bacillati</taxon>
        <taxon>Bacillota</taxon>
        <taxon>Bacilli</taxon>
        <taxon>Bacillales</taxon>
        <taxon>Bacillaceae</taxon>
        <taxon>Lysinibacillus</taxon>
    </lineage>
</organism>
<dbReference type="AlphaFoldDB" id="A0A4U2YQJ4"/>
<gene>
    <name evidence="1" type="ORF">FC756_18535</name>
</gene>
<accession>A0A4U2YQJ4</accession>
<evidence type="ECO:0000313" key="2">
    <source>
        <dbReference type="Proteomes" id="UP000308744"/>
    </source>
</evidence>